<comment type="caution">
    <text evidence="1">The sequence shown here is derived from an EMBL/GenBank/DDBJ whole genome shotgun (WGS) entry which is preliminary data.</text>
</comment>
<dbReference type="EMBL" id="CM042047">
    <property type="protein sequence ID" value="KAI3771227.1"/>
    <property type="molecule type" value="Genomic_DNA"/>
</dbReference>
<name>A0ACB9FJ80_ARCLA</name>
<proteinExistence type="predicted"/>
<sequence length="143" mass="16408">MTTLSVFTKLLVNLNQMLLSTPPPSEISKAPSQVSHHLSSTCLQRLMYKTVCLWISLLSYRVLLSHILHSHQRIDRHCKWSLTSEDDEEDDEDELLNIDDDSKDIGDDDDSKDIRDDDDDDDVDESMELVVIILVKICHKASR</sequence>
<gene>
    <name evidence="1" type="ORF">L6452_02386</name>
</gene>
<accession>A0ACB9FJ80</accession>
<keyword evidence="2" id="KW-1185">Reference proteome</keyword>
<evidence type="ECO:0000313" key="2">
    <source>
        <dbReference type="Proteomes" id="UP001055879"/>
    </source>
</evidence>
<protein>
    <submittedName>
        <fullName evidence="1">Uncharacterized protein</fullName>
    </submittedName>
</protein>
<organism evidence="1 2">
    <name type="scientific">Arctium lappa</name>
    <name type="common">Greater burdock</name>
    <name type="synonym">Lappa major</name>
    <dbReference type="NCBI Taxonomy" id="4217"/>
    <lineage>
        <taxon>Eukaryota</taxon>
        <taxon>Viridiplantae</taxon>
        <taxon>Streptophyta</taxon>
        <taxon>Embryophyta</taxon>
        <taxon>Tracheophyta</taxon>
        <taxon>Spermatophyta</taxon>
        <taxon>Magnoliopsida</taxon>
        <taxon>eudicotyledons</taxon>
        <taxon>Gunneridae</taxon>
        <taxon>Pentapetalae</taxon>
        <taxon>asterids</taxon>
        <taxon>campanulids</taxon>
        <taxon>Asterales</taxon>
        <taxon>Asteraceae</taxon>
        <taxon>Carduoideae</taxon>
        <taxon>Cardueae</taxon>
        <taxon>Arctiinae</taxon>
        <taxon>Arctium</taxon>
    </lineage>
</organism>
<dbReference type="Proteomes" id="UP001055879">
    <property type="component" value="Linkage Group LG01"/>
</dbReference>
<reference evidence="2" key="1">
    <citation type="journal article" date="2022" name="Mol. Ecol. Resour.">
        <title>The genomes of chicory, endive, great burdock and yacon provide insights into Asteraceae palaeo-polyploidization history and plant inulin production.</title>
        <authorList>
            <person name="Fan W."/>
            <person name="Wang S."/>
            <person name="Wang H."/>
            <person name="Wang A."/>
            <person name="Jiang F."/>
            <person name="Liu H."/>
            <person name="Zhao H."/>
            <person name="Xu D."/>
            <person name="Zhang Y."/>
        </authorList>
    </citation>
    <scope>NUCLEOTIDE SEQUENCE [LARGE SCALE GENOMIC DNA]</scope>
    <source>
        <strain evidence="2">cv. Niubang</strain>
    </source>
</reference>
<reference evidence="1 2" key="2">
    <citation type="journal article" date="2022" name="Mol. Ecol. Resour.">
        <title>The genomes of chicory, endive, great burdock and yacon provide insights into Asteraceae paleo-polyploidization history and plant inulin production.</title>
        <authorList>
            <person name="Fan W."/>
            <person name="Wang S."/>
            <person name="Wang H."/>
            <person name="Wang A."/>
            <person name="Jiang F."/>
            <person name="Liu H."/>
            <person name="Zhao H."/>
            <person name="Xu D."/>
            <person name="Zhang Y."/>
        </authorList>
    </citation>
    <scope>NUCLEOTIDE SEQUENCE [LARGE SCALE GENOMIC DNA]</scope>
    <source>
        <strain evidence="2">cv. Niubang</strain>
    </source>
</reference>
<evidence type="ECO:0000313" key="1">
    <source>
        <dbReference type="EMBL" id="KAI3771227.1"/>
    </source>
</evidence>